<gene>
    <name evidence="2" type="ORF">CWD77_15140</name>
</gene>
<dbReference type="EMBL" id="PISP01000006">
    <property type="protein sequence ID" value="PKD42731.1"/>
    <property type="molecule type" value="Genomic_DNA"/>
</dbReference>
<dbReference type="AlphaFoldDB" id="A0A2N0VEV8"/>
<dbReference type="Pfam" id="PF13588">
    <property type="entry name" value="HSDR_N_2"/>
    <property type="match status" value="1"/>
</dbReference>
<evidence type="ECO:0000313" key="2">
    <source>
        <dbReference type="EMBL" id="PKD42731.1"/>
    </source>
</evidence>
<accession>A0A2N0VEV8</accession>
<evidence type="ECO:0000259" key="1">
    <source>
        <dbReference type="Pfam" id="PF13588"/>
    </source>
</evidence>
<dbReference type="OrthoDB" id="9790377at2"/>
<dbReference type="RefSeq" id="WP_101074426.1">
    <property type="nucleotide sequence ID" value="NZ_PISP01000006.1"/>
</dbReference>
<proteinExistence type="predicted"/>
<keyword evidence="3" id="KW-1185">Reference proteome</keyword>
<dbReference type="Gene3D" id="3.90.1570.30">
    <property type="match status" value="1"/>
</dbReference>
<name>A0A2N0VEV8_9BACT</name>
<protein>
    <recommendedName>
        <fullName evidence="1">Type I restriction enzyme R protein N-terminal domain-containing protein</fullName>
    </recommendedName>
</protein>
<evidence type="ECO:0000313" key="3">
    <source>
        <dbReference type="Proteomes" id="UP000233398"/>
    </source>
</evidence>
<dbReference type="InterPro" id="IPR029464">
    <property type="entry name" value="HSDR_N"/>
</dbReference>
<comment type="caution">
    <text evidence="2">The sequence shown here is derived from an EMBL/GenBank/DDBJ whole genome shotgun (WGS) entry which is preliminary data.</text>
</comment>
<reference evidence="2 3" key="1">
    <citation type="submission" date="2017-11" db="EMBL/GenBank/DDBJ databases">
        <title>Rhodohalobacter 15182 sp. nov., isolated from a salt lake.</title>
        <authorList>
            <person name="Han S."/>
        </authorList>
    </citation>
    <scope>NUCLEOTIDE SEQUENCE [LARGE SCALE GENOMIC DNA]</scope>
    <source>
        <strain evidence="2 3">15182</strain>
    </source>
</reference>
<organism evidence="2 3">
    <name type="scientific">Rhodohalobacter barkolensis</name>
    <dbReference type="NCBI Taxonomy" id="2053187"/>
    <lineage>
        <taxon>Bacteria</taxon>
        <taxon>Pseudomonadati</taxon>
        <taxon>Balneolota</taxon>
        <taxon>Balneolia</taxon>
        <taxon>Balneolales</taxon>
        <taxon>Balneolaceae</taxon>
        <taxon>Rhodohalobacter</taxon>
    </lineage>
</organism>
<feature type="domain" description="Type I restriction enzyme R protein N-terminal" evidence="1">
    <location>
        <begin position="34"/>
        <end position="136"/>
    </location>
</feature>
<dbReference type="Proteomes" id="UP000233398">
    <property type="component" value="Unassembled WGS sequence"/>
</dbReference>
<sequence length="312" mass="35823">MKSIASNHFPRIVFDGTNPALFNPVLKKRFKNRPEERVRLKWVEFLIHQTDWPKSRIGFEAPVQLWQEKNSLRADLILYNKEMKPEVLIECKAESVRLSQSVAEQAARYNTQVGAPFICLTNGLTDFWFRVNEGRVSALDMDSGLTIPFNKTASFSDLKKDLQWWSDRGFCSPNFPEQHSDTLSQSIIHFWSQSIDWPAQYLNFPASPIPIGIQQYYRIPVIDNRKKLAISFAGAPNHSSFLVAILNEKGQNRSLLTINLNKLAHQHEESGSLLTEGNQSTFAAHKTLPLFQHGFSPKTIEQLPVYLMRFFD</sequence>